<feature type="transmembrane region" description="Helical" evidence="6">
    <location>
        <begin position="172"/>
        <end position="202"/>
    </location>
</feature>
<protein>
    <recommendedName>
        <fullName evidence="7">Major facilitator superfamily (MFS) profile domain-containing protein</fullName>
    </recommendedName>
</protein>
<proteinExistence type="predicted"/>
<evidence type="ECO:0000256" key="4">
    <source>
        <dbReference type="ARBA" id="ARBA00023136"/>
    </source>
</evidence>
<dbReference type="PANTHER" id="PTHR23501">
    <property type="entry name" value="MAJOR FACILITATOR SUPERFAMILY"/>
    <property type="match status" value="1"/>
</dbReference>
<feature type="transmembrane region" description="Helical" evidence="6">
    <location>
        <begin position="350"/>
        <end position="369"/>
    </location>
</feature>
<evidence type="ECO:0000256" key="2">
    <source>
        <dbReference type="ARBA" id="ARBA00022692"/>
    </source>
</evidence>
<keyword evidence="9" id="KW-1185">Reference proteome</keyword>
<dbReference type="PROSITE" id="PS50850">
    <property type="entry name" value="MFS"/>
    <property type="match status" value="1"/>
</dbReference>
<name>A0ABR1P3W2_DIAER</name>
<evidence type="ECO:0000313" key="9">
    <source>
        <dbReference type="Proteomes" id="UP001430848"/>
    </source>
</evidence>
<organism evidence="8 9">
    <name type="scientific">Diaporthe eres</name>
    <name type="common">Phomopsis oblonga</name>
    <dbReference type="NCBI Taxonomy" id="83184"/>
    <lineage>
        <taxon>Eukaryota</taxon>
        <taxon>Fungi</taxon>
        <taxon>Dikarya</taxon>
        <taxon>Ascomycota</taxon>
        <taxon>Pezizomycotina</taxon>
        <taxon>Sordariomycetes</taxon>
        <taxon>Sordariomycetidae</taxon>
        <taxon>Diaporthales</taxon>
        <taxon>Diaporthaceae</taxon>
        <taxon>Diaporthe</taxon>
        <taxon>Diaporthe eres species complex</taxon>
    </lineage>
</organism>
<evidence type="ECO:0000256" key="3">
    <source>
        <dbReference type="ARBA" id="ARBA00022989"/>
    </source>
</evidence>
<reference evidence="8 9" key="1">
    <citation type="submission" date="2024-02" db="EMBL/GenBank/DDBJ databases">
        <title>De novo assembly and annotation of 12 fungi associated with fruit tree decline syndrome in Ontario, Canada.</title>
        <authorList>
            <person name="Sulman M."/>
            <person name="Ellouze W."/>
            <person name="Ilyukhin E."/>
        </authorList>
    </citation>
    <scope>NUCLEOTIDE SEQUENCE [LARGE SCALE GENOMIC DNA]</scope>
    <source>
        <strain evidence="8 9">M169</strain>
    </source>
</reference>
<dbReference type="SUPFAM" id="SSF103473">
    <property type="entry name" value="MFS general substrate transporter"/>
    <property type="match status" value="2"/>
</dbReference>
<accession>A0ABR1P3W2</accession>
<feature type="transmembrane region" description="Helical" evidence="6">
    <location>
        <begin position="244"/>
        <end position="265"/>
    </location>
</feature>
<evidence type="ECO:0000313" key="8">
    <source>
        <dbReference type="EMBL" id="KAK7725808.1"/>
    </source>
</evidence>
<comment type="subcellular location">
    <subcellularLocation>
        <location evidence="1">Membrane</location>
        <topology evidence="1">Multi-pass membrane protein</topology>
    </subcellularLocation>
</comment>
<evidence type="ECO:0000256" key="6">
    <source>
        <dbReference type="SAM" id="Phobius"/>
    </source>
</evidence>
<evidence type="ECO:0000256" key="5">
    <source>
        <dbReference type="SAM" id="MobiDB-lite"/>
    </source>
</evidence>
<dbReference type="InterPro" id="IPR011701">
    <property type="entry name" value="MFS"/>
</dbReference>
<evidence type="ECO:0000256" key="1">
    <source>
        <dbReference type="ARBA" id="ARBA00004141"/>
    </source>
</evidence>
<keyword evidence="2 6" id="KW-0812">Transmembrane</keyword>
<dbReference type="Proteomes" id="UP001430848">
    <property type="component" value="Unassembled WGS sequence"/>
</dbReference>
<sequence>MQQNPPAEGKSREALPLQEQPPQSSDQEQDVEIDGIEDYPQLEAWRVYLILLSLCIGLLLSMMDNSIISTSLYTIALYFNSLENSMWAVLAYTLSYLGFAVIFAQLSDFMGRKIAVLSAFTVFLAFSLACGFAQTLEQLIIFRTFQGVGGSGLYALTLILSLEISTPKTLPLISGLIGATIAVAASVRLLPMLGALAVGSFLGGAASSKVNRTFHTFVTGTALVTLGVGLLSTVSSSLEVDKKIYGFEVIAGFGIGLTFSTVSLMTTKETEVEDHAVAQGIVSQVRVFGGSIGVAAANAMLRLEAQTHLAGILSSAQIRELQASPTIIETLSSTQRDAVRGAYAYAFNQTMRICVYMGCAAFVACLFTIQRIPGRNSREVRP</sequence>
<dbReference type="InterPro" id="IPR020846">
    <property type="entry name" value="MFS_dom"/>
</dbReference>
<feature type="transmembrane region" description="Helical" evidence="6">
    <location>
        <begin position="85"/>
        <end position="107"/>
    </location>
</feature>
<dbReference type="InterPro" id="IPR036259">
    <property type="entry name" value="MFS_trans_sf"/>
</dbReference>
<dbReference type="Pfam" id="PF07690">
    <property type="entry name" value="MFS_1"/>
    <property type="match status" value="1"/>
</dbReference>
<feature type="transmembrane region" description="Helical" evidence="6">
    <location>
        <begin position="140"/>
        <end position="160"/>
    </location>
</feature>
<dbReference type="EMBL" id="JAKNSF020000047">
    <property type="protein sequence ID" value="KAK7725808.1"/>
    <property type="molecule type" value="Genomic_DNA"/>
</dbReference>
<keyword evidence="3 6" id="KW-1133">Transmembrane helix</keyword>
<comment type="caution">
    <text evidence="8">The sequence shown here is derived from an EMBL/GenBank/DDBJ whole genome shotgun (WGS) entry which is preliminary data.</text>
</comment>
<gene>
    <name evidence="8" type="ORF">SLS63_007963</name>
</gene>
<feature type="transmembrane region" description="Helical" evidence="6">
    <location>
        <begin position="214"/>
        <end position="232"/>
    </location>
</feature>
<feature type="domain" description="Major facilitator superfamily (MFS) profile" evidence="7">
    <location>
        <begin position="50"/>
        <end position="382"/>
    </location>
</feature>
<feature type="transmembrane region" description="Helical" evidence="6">
    <location>
        <begin position="114"/>
        <end position="134"/>
    </location>
</feature>
<feature type="transmembrane region" description="Helical" evidence="6">
    <location>
        <begin position="47"/>
        <end position="79"/>
    </location>
</feature>
<feature type="region of interest" description="Disordered" evidence="5">
    <location>
        <begin position="1"/>
        <end position="30"/>
    </location>
</feature>
<dbReference type="PANTHER" id="PTHR23501:SF43">
    <property type="entry name" value="MULTIDRUG TRANSPORTER, PUTATIVE (AFU_ORTHOLOGUE AFUA_6G03040)-RELATED"/>
    <property type="match status" value="1"/>
</dbReference>
<evidence type="ECO:0000259" key="7">
    <source>
        <dbReference type="PROSITE" id="PS50850"/>
    </source>
</evidence>
<keyword evidence="4 6" id="KW-0472">Membrane</keyword>
<dbReference type="Gene3D" id="1.20.1250.20">
    <property type="entry name" value="MFS general substrate transporter like domains"/>
    <property type="match status" value="2"/>
</dbReference>